<dbReference type="InterPro" id="IPR050133">
    <property type="entry name" value="NqrDE/RnfAE_oxidrdctase"/>
</dbReference>
<keyword evidence="3 14" id="KW-1003">Cell membrane</keyword>
<comment type="similarity">
    <text evidence="14">Belongs to the NqrDE/RnfAE family.</text>
</comment>
<keyword evidence="12 14" id="KW-0472">Membrane</keyword>
<protein>
    <recommendedName>
        <fullName evidence="14">Na(+)-translocating NADH-quinone reductase subunit E</fullName>
        <shortName evidence="14">Na(+)-NQR subunit E</shortName>
        <shortName evidence="14">Na(+)-translocating NQR subunit E</shortName>
        <ecNumber evidence="14">7.2.1.1</ecNumber>
    </recommendedName>
    <alternativeName>
        <fullName evidence="14">NQR complex subunit E</fullName>
    </alternativeName>
    <alternativeName>
        <fullName evidence="14">NQR-1 subunit E</fullName>
    </alternativeName>
</protein>
<evidence type="ECO:0000256" key="12">
    <source>
        <dbReference type="ARBA" id="ARBA00023136"/>
    </source>
</evidence>
<dbReference type="Pfam" id="PF02508">
    <property type="entry name" value="Rnf-Nqr"/>
    <property type="match status" value="1"/>
</dbReference>
<dbReference type="GO" id="GO:0005886">
    <property type="term" value="C:plasma membrane"/>
    <property type="evidence" value="ECO:0007669"/>
    <property type="project" value="UniProtKB-SubCell"/>
</dbReference>
<name>B4S5U1_PROA2</name>
<evidence type="ECO:0000256" key="13">
    <source>
        <dbReference type="ARBA" id="ARBA00023201"/>
    </source>
</evidence>
<comment type="subcellular location">
    <subcellularLocation>
        <location evidence="14">Cell inner membrane</location>
        <topology evidence="14">Multi-pass membrane protein</topology>
    </subcellularLocation>
    <subcellularLocation>
        <location evidence="1">Endomembrane system</location>
        <topology evidence="1">Multi-pass membrane protein</topology>
    </subcellularLocation>
</comment>
<comment type="function">
    <text evidence="14">NQR complex catalyzes the reduction of ubiquinone-1 to ubiquinol by two successive reactions, coupled with the transport of Na(+) ions from the cytoplasm to the periplasm. NqrA to NqrE are probably involved in the second step, the conversion of ubisemiquinone to ubiquinol.</text>
</comment>
<keyword evidence="4 14" id="KW-0997">Cell inner membrane</keyword>
<evidence type="ECO:0000256" key="14">
    <source>
        <dbReference type="HAMAP-Rule" id="MF_00429"/>
    </source>
</evidence>
<dbReference type="HOGENOM" id="CLU_095255_0_0_10"/>
<feature type="transmembrane region" description="Helical" evidence="14">
    <location>
        <begin position="182"/>
        <end position="203"/>
    </location>
</feature>
<gene>
    <name evidence="14" type="primary">nqrE</name>
    <name evidence="15" type="ordered locus">Paes_2134</name>
</gene>
<dbReference type="Proteomes" id="UP000002725">
    <property type="component" value="Chromosome"/>
</dbReference>
<comment type="subunit">
    <text evidence="14">Composed of six subunits; NqrA, NqrB, NqrC, NqrD, NqrE and NqrF.</text>
</comment>
<evidence type="ECO:0000256" key="1">
    <source>
        <dbReference type="ARBA" id="ARBA00004127"/>
    </source>
</evidence>
<keyword evidence="8 14" id="KW-0520">NAD</keyword>
<feature type="transmembrane region" description="Helical" evidence="14">
    <location>
        <begin position="151"/>
        <end position="170"/>
    </location>
</feature>
<organism evidence="15 16">
    <name type="scientific">Prosthecochloris aestuarii (strain DSM 271 / SK 413)</name>
    <dbReference type="NCBI Taxonomy" id="290512"/>
    <lineage>
        <taxon>Bacteria</taxon>
        <taxon>Pseudomonadati</taxon>
        <taxon>Chlorobiota</taxon>
        <taxon>Chlorobiia</taxon>
        <taxon>Chlorobiales</taxon>
        <taxon>Chlorobiaceae</taxon>
        <taxon>Prosthecochloris</taxon>
    </lineage>
</organism>
<evidence type="ECO:0000256" key="2">
    <source>
        <dbReference type="ARBA" id="ARBA00022448"/>
    </source>
</evidence>
<dbReference type="KEGG" id="paa:Paes_2134"/>
<evidence type="ECO:0000256" key="4">
    <source>
        <dbReference type="ARBA" id="ARBA00022519"/>
    </source>
</evidence>
<evidence type="ECO:0000256" key="5">
    <source>
        <dbReference type="ARBA" id="ARBA00022692"/>
    </source>
</evidence>
<dbReference type="GO" id="GO:0012505">
    <property type="term" value="C:endomembrane system"/>
    <property type="evidence" value="ECO:0007669"/>
    <property type="project" value="UniProtKB-SubCell"/>
</dbReference>
<dbReference type="EC" id="7.2.1.1" evidence="14"/>
<dbReference type="GO" id="GO:0016655">
    <property type="term" value="F:oxidoreductase activity, acting on NAD(P)H, quinone or similar compound as acceptor"/>
    <property type="evidence" value="ECO:0007669"/>
    <property type="project" value="UniProtKB-UniRule"/>
</dbReference>
<evidence type="ECO:0000313" key="15">
    <source>
        <dbReference type="EMBL" id="ACF47138.1"/>
    </source>
</evidence>
<keyword evidence="13 14" id="KW-0739">Sodium transport</keyword>
<evidence type="ECO:0000256" key="6">
    <source>
        <dbReference type="ARBA" id="ARBA00022967"/>
    </source>
</evidence>
<evidence type="ECO:0000313" key="16">
    <source>
        <dbReference type="Proteomes" id="UP000002725"/>
    </source>
</evidence>
<dbReference type="GO" id="GO:0006814">
    <property type="term" value="P:sodium ion transport"/>
    <property type="evidence" value="ECO:0007669"/>
    <property type="project" value="UniProtKB-UniRule"/>
</dbReference>
<evidence type="ECO:0000256" key="3">
    <source>
        <dbReference type="ARBA" id="ARBA00022475"/>
    </source>
</evidence>
<feature type="transmembrane region" description="Helical" evidence="14">
    <location>
        <begin position="120"/>
        <end position="139"/>
    </location>
</feature>
<dbReference type="InterPro" id="IPR010967">
    <property type="entry name" value="NqrE"/>
</dbReference>
<comment type="caution">
    <text evidence="14">Lacks conserved residue(s) required for the propagation of feature annotation.</text>
</comment>
<keyword evidence="5 14" id="KW-0812">Transmembrane</keyword>
<accession>B4S5U1</accession>
<dbReference type="PANTHER" id="PTHR30335">
    <property type="entry name" value="INTEGRAL MEMBRANE PROTEIN OF SOXR-REDUCING COMPLEX"/>
    <property type="match status" value="1"/>
</dbReference>
<keyword evidence="10 14" id="KW-0406">Ion transport</keyword>
<dbReference type="PANTHER" id="PTHR30335:SF1">
    <property type="entry name" value="NA(+)-TRANSLOCATING NADH-QUINONE REDUCTASE SUBUNIT E"/>
    <property type="match status" value="1"/>
</dbReference>
<dbReference type="NCBIfam" id="TIGR01940">
    <property type="entry name" value="nqrE"/>
    <property type="match status" value="1"/>
</dbReference>
<feature type="transmembrane region" description="Helical" evidence="14">
    <location>
        <begin position="15"/>
        <end position="34"/>
    </location>
</feature>
<dbReference type="InterPro" id="IPR003667">
    <property type="entry name" value="NqrDE/RnfAE"/>
</dbReference>
<dbReference type="HAMAP" id="MF_00429">
    <property type="entry name" value="NqrE"/>
    <property type="match status" value="1"/>
</dbReference>
<dbReference type="PIRSF" id="PIRSF006102">
    <property type="entry name" value="NQR_DE"/>
    <property type="match status" value="1"/>
</dbReference>
<keyword evidence="6 14" id="KW-1278">Translocase</keyword>
<evidence type="ECO:0000256" key="8">
    <source>
        <dbReference type="ARBA" id="ARBA00023027"/>
    </source>
</evidence>
<reference evidence="15" key="1">
    <citation type="submission" date="2008-06" db="EMBL/GenBank/DDBJ databases">
        <title>Complete sequence of chromosome of Prosthecochloris aestuarii DSM 271.</title>
        <authorList>
            <consortium name="US DOE Joint Genome Institute"/>
            <person name="Lucas S."/>
            <person name="Copeland A."/>
            <person name="Lapidus A."/>
            <person name="Glavina del Rio T."/>
            <person name="Dalin E."/>
            <person name="Tice H."/>
            <person name="Bruce D."/>
            <person name="Goodwin L."/>
            <person name="Pitluck S."/>
            <person name="Schmutz J."/>
            <person name="Larimer F."/>
            <person name="Land M."/>
            <person name="Hauser L."/>
            <person name="Kyrpides N."/>
            <person name="Anderson I."/>
            <person name="Liu Z."/>
            <person name="Li T."/>
            <person name="Zhao F."/>
            <person name="Overmann J."/>
            <person name="Bryant D.A."/>
            <person name="Richardson P."/>
        </authorList>
    </citation>
    <scope>NUCLEOTIDE SEQUENCE [LARGE SCALE GENOMIC DNA]</scope>
    <source>
        <strain evidence="15">DSM 271</strain>
    </source>
</reference>
<feature type="transmembrane region" description="Helical" evidence="14">
    <location>
        <begin position="41"/>
        <end position="62"/>
    </location>
</feature>
<keyword evidence="9 14" id="KW-0915">Sodium</keyword>
<evidence type="ECO:0000256" key="10">
    <source>
        <dbReference type="ARBA" id="ARBA00023065"/>
    </source>
</evidence>
<keyword evidence="11 14" id="KW-0830">Ubiquinone</keyword>
<evidence type="ECO:0000256" key="11">
    <source>
        <dbReference type="ARBA" id="ARBA00023075"/>
    </source>
</evidence>
<evidence type="ECO:0000256" key="7">
    <source>
        <dbReference type="ARBA" id="ARBA00022989"/>
    </source>
</evidence>
<dbReference type="GO" id="GO:0009276">
    <property type="term" value="C:Gram-negative-bacterium-type cell wall"/>
    <property type="evidence" value="ECO:0007669"/>
    <property type="project" value="InterPro"/>
</dbReference>
<sequence>MSGLTHYLSLAVETIFIKNILLAYFLGMCSFLAISRKVETSIGLGLAVVFVNGITVPVNWMIRQYLLGPGALEWTGIAGMAAVDLSFLNYIVFIATIAAMVQLVEMVLDKVSPTLYQSLGIFLPLIAVNCAILGSSLFMVEREYDFMESSVFGVSAGIGFFLAIITLATIRYKLKYSNVPPGLRGLGIAMLITGLISMAYMSFSGINL</sequence>
<dbReference type="GO" id="GO:0022904">
    <property type="term" value="P:respiratory electron transport chain"/>
    <property type="evidence" value="ECO:0007669"/>
    <property type="project" value="InterPro"/>
</dbReference>
<comment type="catalytic activity">
    <reaction evidence="14">
        <text>a ubiquinone + n Na(+)(in) + NADH + H(+) = a ubiquinol + n Na(+)(out) + NAD(+)</text>
        <dbReference type="Rhea" id="RHEA:47748"/>
        <dbReference type="Rhea" id="RHEA-COMP:9565"/>
        <dbReference type="Rhea" id="RHEA-COMP:9566"/>
        <dbReference type="ChEBI" id="CHEBI:15378"/>
        <dbReference type="ChEBI" id="CHEBI:16389"/>
        <dbReference type="ChEBI" id="CHEBI:17976"/>
        <dbReference type="ChEBI" id="CHEBI:29101"/>
        <dbReference type="ChEBI" id="CHEBI:57540"/>
        <dbReference type="ChEBI" id="CHEBI:57945"/>
        <dbReference type="EC" id="7.2.1.1"/>
    </reaction>
</comment>
<keyword evidence="16" id="KW-1185">Reference proteome</keyword>
<dbReference type="EMBL" id="CP001108">
    <property type="protein sequence ID" value="ACF47138.1"/>
    <property type="molecule type" value="Genomic_DNA"/>
</dbReference>
<dbReference type="eggNOG" id="COG2209">
    <property type="taxonomic scope" value="Bacteria"/>
</dbReference>
<keyword evidence="7 14" id="KW-1133">Transmembrane helix</keyword>
<keyword evidence="2 14" id="KW-0813">Transport</keyword>
<proteinExistence type="inferred from homology"/>
<evidence type="ECO:0000256" key="9">
    <source>
        <dbReference type="ARBA" id="ARBA00023053"/>
    </source>
</evidence>
<dbReference type="AlphaFoldDB" id="B4S5U1"/>
<dbReference type="STRING" id="290512.Paes_2134"/>